<dbReference type="OrthoDB" id="10061593at2759"/>
<dbReference type="Proteomes" id="UP000838412">
    <property type="component" value="Chromosome 1"/>
</dbReference>
<reference evidence="1" key="1">
    <citation type="submission" date="2022-01" db="EMBL/GenBank/DDBJ databases">
        <authorList>
            <person name="Braso-Vives M."/>
        </authorList>
    </citation>
    <scope>NUCLEOTIDE SEQUENCE</scope>
</reference>
<dbReference type="PANTHER" id="PTHR46007">
    <property type="entry name" value="MEDIATOR OF RNA POLYMERASE II TRANSCRIPTION SUBUNIT 12"/>
    <property type="match status" value="1"/>
</dbReference>
<dbReference type="GO" id="GO:0003713">
    <property type="term" value="F:transcription coactivator activity"/>
    <property type="evidence" value="ECO:0007669"/>
    <property type="project" value="TreeGrafter"/>
</dbReference>
<keyword evidence="2" id="KW-1185">Reference proteome</keyword>
<protein>
    <submittedName>
        <fullName evidence="1">Hypp70 protein</fullName>
    </submittedName>
</protein>
<dbReference type="GO" id="GO:0045944">
    <property type="term" value="P:positive regulation of transcription by RNA polymerase II"/>
    <property type="evidence" value="ECO:0007669"/>
    <property type="project" value="TreeGrafter"/>
</dbReference>
<sequence>MQVLQTVVQETTQKKTQATQQSKTVIQTLTSLGRLTTDDSDKITDAFKTSPADAIQTIIGVVGEKVDLSDTDRQRLVTVVQNNKDKLGSQDVASVVQAWQTSPQQAMSVITQDGWTKDRTNCQRSLYWLDPTGLPTATASYIPANSTAGAICGATGAASGRLDTTREPSHPDGGTRVTLGSFDKCCADDPDIPGSADDRRLRQDYRCIQNISSGRHPDHHSVVGEKVDLSDTDRQRLVTVVQNNKDKLGSQDVASVVQAWQTSPQQAMSVITQTVGRKTGQTVSVHFTGSTQQVFQQPQQATFQQTAQQVQSVVQQAQLQGVLTQPESQAIQTAVQESPSAALTKVVQTVGDKAGKTPLDQLQTIQTIQKIQGDLTQSQVSKVLTGLQESPQKAMQVLQTVVQETTQKKTQATQQSKIVIQTLTSLGRLTTDDSDKITDAFKTSPADAIQTIIGVVGEKVDLSDTDRQRLVTVVQNNKDKLGSQDVASVVQAWQTSPQQAMSVITQTVGRKTGQTVSVHFTGSTQQVFQQPQQATFQQTAQQVQSVVQQAQLQGVLTQPESQAIQTAVQESPSAALTKVVQTTLTSLGRLTTDDSDKITDAFKTSPADAIQTIIGVVGEKVDLSDTDRQRLVTVVQNNKDKLGSQDVASVVQAWQTSPQQAMSVITQTVGRKTGQTVSVHFTGSTQQVFQQPQQATFQQTAQQVQFVVQQAQLQGVLTQPESQAIQTAVQESPSAALTKVVQTVGDKAGKTPLDQLQTIQTIQKIQGDLTQSQVSKVLTGLQESPQKAMQVLQTVVQETTQKKTQATQQSKIVIQTLTSLGRLTTDDSDKITDAFKTSPADAIQTIIGVVGEKVDLSDTDRQRLVTVVQNNKDKLGSQDVASVVQAWQTSPQQAMSVITQTVGRKTGQTVSVHFTGSTQQVFQQPQQATFQQTAQQVQSVVQQAQLQGVLTQPESQAIQTAVQESPSAALTKVVQTVGDKAGKTPLDQLQTIQTIQKIQGDLTQSQVSKVLTGLQESPQKAMQVLQTVVQETTQKKTQATQQSKTVIQTLTSLGRLTTDDSDKITDAFKTSPADAIQTIIGVVGEKVDLSDTDRQRLVTVVQNNKDKLGSQDVASVVQAWQTSPQQAMSVITQTVGRKTGQTVSVHFTGSTQQVFQQPQQATFQQTAQQVQSVVQQAQLQGVLTQPESQAIQTAVQESPSAALTKVVQTVGDKAGKTPLDQLQTIQTIQKIQGDLTQSQVSKVLTGLQESPQKAMQVLQTVVQETTQKKTQATQQSKTVIQTLTSLGRLTTDDSDKITDAFKTSPADAIQTIIGVVGEKVDLSDTDRQRLVTVVQNNKDKLGSQDVASVVQAWQTSPQQAMSVITQTVGRKTGQTVSVHFTGSTQQVFQQPQQATFQQTAQQVQSVVQQEQLQGVLTQPGSQAIQTAVQESPSAALTKVVQTVGDKAGKTPLDQLQTIQTIQKIQGDLTQSQTLTSLGRLTTDDSDKITDAFKTSPADAIQTIIGVVGEKVDLSDTDRQRLVTVVQNNKDKLGSQDVASVVQAWQTSPQQAMSVITQTVGRKTGQTVSVHFTGSTQQVFQQPQQATFQQTAQQVQSVVQQAQLQGVLTQPESQAIQTAVQESPSAALTKVVQTVGDKAGKTPLDQLQTIQTIQKIQGDLTQSQVSKVLTGLQESPQKAMQVLQTVVQETTQKKTQATQQSKTVIQTLTSLGRLTTDDSDKITDAFKTSPADAIQTIIGVVGEKVDLSDTDRQRLVTVVQNNKDKLGSQDVASVVQAWQTSPQQAMSVITQTVGRKTGQTVSVHFTGSTQQVFQQPQQATFQQTAQQVQSVVQQAQLQGVLTQPESQAIQTAVQESPSAALTKVVQTVGDKAGKTPLDQLQTIQTIQKIQGDLTQSQVSKVLTGLQESPQKAMQVLQTVVQETTQKKTQATQQSKIVIQTLTSLGRLTTDDSDKITDAIKTSPADAIQTIIGVVGEKVDLSDTDRQRLVTVVQNNKDKLGSQDVASVVQAWQTSPQQAMSVITQTVGRKTGQTVSVHFTGSTQQVFQQPQQATFQQTAQQVQSVVQQAQLQGVLTQPESQAIQTAVQESPSAALTKVVQTVGDKAGKTPLDQLQTIQTIQKIQGDLTQSQVSKVLTGLQESPQKAMQVLQTVVQETTQKKTQATQQSKTVIQTLTSLGRLTTDDSDKITDAFKTSPADAIQTIIGVVGEKVDLSDTDRQRLVTVVQNNKDKLGSQDVASVVQAWQTSPQQAMSVITKTVGRKTGQTVSVHITGSTQQVLQNPQQIGSTQEETIVIGDVVQSAVIPGFGKDFKTILSGLLQSGKISDSEYRDIRNAYTKSSDFGLKTITDILKKRVVLNPEQLIIIGKVDDMPYHVDKEYIKVLLSALDRSDTDAVGSIASIIYKRAFTVQTITTLQQLRAKGAITAEQGRTLASSLQQQEPSSALKIALRLVGAEDSVLENVDVFSRQVHIRDVRDVLSAFTISKATAHTKALMIMQEKATTLFQIQSMANTLSTKGTLSLQQSQQIRQSLGSRSGHTIQAITDVVLQKAHVSSADKQELLLGVAFARHHLRTADMFPVLQALAQSPETALTKLRHLVQESTSKMAKTVSTVDFSAGHFSGTGDNTLALIIEALHKAAQEQEKDSDRQKLLGVLTALNTGGVSAHASSVLQALGGGTDTGSQKANRMDVLLQGLSGVQQASSEESIAAAAAAVDRAAEGIHSEMEQGSAKEDSDQMVQVMSKALVVLNGAAGKVKGTSAEAALQHAIHTIDEAREDAIKQGAVKELSVAVNSLGSAVDNIENALEAVIQGHDVTEDKPVAVPQIVIEATTESLVESVLDSILSHSKS</sequence>
<accession>A0A8J9YJ27</accession>
<dbReference type="PANTHER" id="PTHR46007:SF8">
    <property type="entry name" value="C2H2-TYPE DOMAIN-CONTAINING PROTEIN"/>
    <property type="match status" value="1"/>
</dbReference>
<organism evidence="1 2">
    <name type="scientific">Branchiostoma lanceolatum</name>
    <name type="common">Common lancelet</name>
    <name type="synonym">Amphioxus lanceolatum</name>
    <dbReference type="NCBI Taxonomy" id="7740"/>
    <lineage>
        <taxon>Eukaryota</taxon>
        <taxon>Metazoa</taxon>
        <taxon>Chordata</taxon>
        <taxon>Cephalochordata</taxon>
        <taxon>Leptocardii</taxon>
        <taxon>Amphioxiformes</taxon>
        <taxon>Branchiostomatidae</taxon>
        <taxon>Branchiostoma</taxon>
    </lineage>
</organism>
<dbReference type="InterPro" id="IPR051647">
    <property type="entry name" value="Mediator_comp_sub12"/>
</dbReference>
<name>A0A8J9YJ27_BRALA</name>
<evidence type="ECO:0000313" key="2">
    <source>
        <dbReference type="Proteomes" id="UP000838412"/>
    </source>
</evidence>
<evidence type="ECO:0000313" key="1">
    <source>
        <dbReference type="EMBL" id="CAH1225854.1"/>
    </source>
</evidence>
<gene>
    <name evidence="1" type="primary">Hypp70</name>
    <name evidence="1" type="ORF">BLAG_LOCUS198</name>
</gene>
<dbReference type="GO" id="GO:0016592">
    <property type="term" value="C:mediator complex"/>
    <property type="evidence" value="ECO:0007669"/>
    <property type="project" value="TreeGrafter"/>
</dbReference>
<dbReference type="EMBL" id="OV696686">
    <property type="protein sequence ID" value="CAH1225854.1"/>
    <property type="molecule type" value="Genomic_DNA"/>
</dbReference>
<proteinExistence type="predicted"/>